<feature type="transmembrane region" description="Helical" evidence="7">
    <location>
        <begin position="58"/>
        <end position="76"/>
    </location>
</feature>
<dbReference type="Proteomes" id="UP000318313">
    <property type="component" value="Chromosome"/>
</dbReference>
<comment type="subcellular location">
    <subcellularLocation>
        <location evidence="1">Membrane</location>
        <topology evidence="1">Multi-pass membrane protein</topology>
    </subcellularLocation>
</comment>
<evidence type="ECO:0000256" key="6">
    <source>
        <dbReference type="ARBA" id="ARBA00023136"/>
    </source>
</evidence>
<keyword evidence="10" id="KW-1185">Reference proteome</keyword>
<dbReference type="PROSITE" id="PS50850">
    <property type="entry name" value="MFS"/>
    <property type="match status" value="1"/>
</dbReference>
<keyword evidence="5" id="KW-0534">Nitrate assimilation</keyword>
<feature type="transmembrane region" description="Helical" evidence="7">
    <location>
        <begin position="342"/>
        <end position="359"/>
    </location>
</feature>
<evidence type="ECO:0000256" key="1">
    <source>
        <dbReference type="ARBA" id="ARBA00004141"/>
    </source>
</evidence>
<feature type="transmembrane region" description="Helical" evidence="7">
    <location>
        <begin position="25"/>
        <end position="46"/>
    </location>
</feature>
<evidence type="ECO:0000256" key="3">
    <source>
        <dbReference type="ARBA" id="ARBA00022692"/>
    </source>
</evidence>
<dbReference type="KEGG" id="gfm:Enr17x_30900"/>
<dbReference type="AlphaFoldDB" id="A0A518ID76"/>
<name>A0A518ID76_9PLAN</name>
<dbReference type="InterPro" id="IPR011701">
    <property type="entry name" value="MFS"/>
</dbReference>
<dbReference type="InterPro" id="IPR036259">
    <property type="entry name" value="MFS_trans_sf"/>
</dbReference>
<evidence type="ECO:0000259" key="8">
    <source>
        <dbReference type="PROSITE" id="PS50850"/>
    </source>
</evidence>
<organism evidence="9 10">
    <name type="scientific">Gimesia fumaroli</name>
    <dbReference type="NCBI Taxonomy" id="2527976"/>
    <lineage>
        <taxon>Bacteria</taxon>
        <taxon>Pseudomonadati</taxon>
        <taxon>Planctomycetota</taxon>
        <taxon>Planctomycetia</taxon>
        <taxon>Planctomycetales</taxon>
        <taxon>Planctomycetaceae</taxon>
        <taxon>Gimesia</taxon>
    </lineage>
</organism>
<proteinExistence type="inferred from homology"/>
<dbReference type="GO" id="GO:0015112">
    <property type="term" value="F:nitrate transmembrane transporter activity"/>
    <property type="evidence" value="ECO:0007669"/>
    <property type="project" value="InterPro"/>
</dbReference>
<dbReference type="EMBL" id="CP037452">
    <property type="protein sequence ID" value="QDV51038.1"/>
    <property type="molecule type" value="Genomic_DNA"/>
</dbReference>
<feature type="transmembrane region" description="Helical" evidence="7">
    <location>
        <begin position="241"/>
        <end position="269"/>
    </location>
</feature>
<feature type="transmembrane region" description="Helical" evidence="7">
    <location>
        <begin position="319"/>
        <end position="337"/>
    </location>
</feature>
<sequence>MDIPNKATRINLFNFTTPQMRAFHMSWFAFFLCFFAWFGIAPLMKVVREEMLLTKEQIGWCIIGSVAITVIARLFIGWLCDHIGPRLAYTWLLVLGAIPVMGIGFAHDYTTFLIFRIAIGAIGASFVITQYHTSVMFAPNCVGTANATTAGWGNLGGGVTQIIMPLIFTMFIGIFGFSESLGWRASMFLAGLVCALTGVAYFFLTQDTPDGNFKDLRAAGKLPQKEEKKGMFLSACKDHRVWALFVIYGACFGIELTLNNVAALYFLDYFDYFKNMDTTKAIKMAGLFASMFGLMNIFARTLGGAFGDRFGKKWGLSGRVKWLFIAIFCEGIALMVFSRMDVLAMALPTLIVFSLFVQMSEGATYSVVPFINKKALGPVSGIVGAGGNAGAVAAGFLFKTQAINWPTALFILGAIVTSCAFLTFLVRFNEESEEEARLATESAITLKTGEKELAASMGN</sequence>
<feature type="transmembrane region" description="Helical" evidence="7">
    <location>
        <begin position="405"/>
        <end position="426"/>
    </location>
</feature>
<keyword evidence="4 7" id="KW-1133">Transmembrane helix</keyword>
<evidence type="ECO:0000256" key="5">
    <source>
        <dbReference type="ARBA" id="ARBA00023063"/>
    </source>
</evidence>
<feature type="transmembrane region" description="Helical" evidence="7">
    <location>
        <begin position="187"/>
        <end position="204"/>
    </location>
</feature>
<dbReference type="PANTHER" id="PTHR23515">
    <property type="entry name" value="HIGH-AFFINITY NITRATE TRANSPORTER 2.3"/>
    <property type="match status" value="1"/>
</dbReference>
<keyword evidence="3 7" id="KW-0812">Transmembrane</keyword>
<evidence type="ECO:0000313" key="9">
    <source>
        <dbReference type="EMBL" id="QDV51038.1"/>
    </source>
</evidence>
<feature type="transmembrane region" description="Helical" evidence="7">
    <location>
        <begin position="152"/>
        <end position="175"/>
    </location>
</feature>
<feature type="transmembrane region" description="Helical" evidence="7">
    <location>
        <begin position="379"/>
        <end position="398"/>
    </location>
</feature>
<dbReference type="RefSeq" id="WP_145309969.1">
    <property type="nucleotide sequence ID" value="NZ_CP037452.1"/>
</dbReference>
<dbReference type="Gene3D" id="1.20.1250.20">
    <property type="entry name" value="MFS general substrate transporter like domains"/>
    <property type="match status" value="2"/>
</dbReference>
<evidence type="ECO:0000256" key="7">
    <source>
        <dbReference type="SAM" id="Phobius"/>
    </source>
</evidence>
<evidence type="ECO:0000256" key="2">
    <source>
        <dbReference type="ARBA" id="ARBA00008432"/>
    </source>
</evidence>
<comment type="similarity">
    <text evidence="2">Belongs to the major facilitator superfamily. Nitrate/nitrite porter (TC 2.A.1.8) family.</text>
</comment>
<feature type="transmembrane region" description="Helical" evidence="7">
    <location>
        <begin position="88"/>
        <end position="106"/>
    </location>
</feature>
<evidence type="ECO:0000313" key="10">
    <source>
        <dbReference type="Proteomes" id="UP000318313"/>
    </source>
</evidence>
<dbReference type="SUPFAM" id="SSF103473">
    <property type="entry name" value="MFS general substrate transporter"/>
    <property type="match status" value="1"/>
</dbReference>
<dbReference type="InterPro" id="IPR020846">
    <property type="entry name" value="MFS_dom"/>
</dbReference>
<dbReference type="InterPro" id="IPR044772">
    <property type="entry name" value="NO3_transporter"/>
</dbReference>
<gene>
    <name evidence="9" type="primary">narT</name>
    <name evidence="9" type="ORF">Enr17x_30900</name>
</gene>
<dbReference type="Pfam" id="PF07690">
    <property type="entry name" value="MFS_1"/>
    <property type="match status" value="1"/>
</dbReference>
<dbReference type="GO" id="GO:0042128">
    <property type="term" value="P:nitrate assimilation"/>
    <property type="evidence" value="ECO:0007669"/>
    <property type="project" value="UniProtKB-KW"/>
</dbReference>
<keyword evidence="6 7" id="KW-0472">Membrane</keyword>
<dbReference type="GO" id="GO:0016020">
    <property type="term" value="C:membrane"/>
    <property type="evidence" value="ECO:0007669"/>
    <property type="project" value="UniProtKB-SubCell"/>
</dbReference>
<feature type="transmembrane region" description="Helical" evidence="7">
    <location>
        <begin position="281"/>
        <end position="299"/>
    </location>
</feature>
<protein>
    <submittedName>
        <fullName evidence="9">Putative nitrate transporter NarT</fullName>
    </submittedName>
</protein>
<dbReference type="OrthoDB" id="9773404at2"/>
<feature type="domain" description="Major facilitator superfamily (MFS) profile" evidence="8">
    <location>
        <begin position="22"/>
        <end position="431"/>
    </location>
</feature>
<feature type="transmembrane region" description="Helical" evidence="7">
    <location>
        <begin position="113"/>
        <end position="132"/>
    </location>
</feature>
<reference evidence="9 10" key="1">
    <citation type="submission" date="2019-03" db="EMBL/GenBank/DDBJ databases">
        <title>Deep-cultivation of Planctomycetes and their phenomic and genomic characterization uncovers novel biology.</title>
        <authorList>
            <person name="Wiegand S."/>
            <person name="Jogler M."/>
            <person name="Boedeker C."/>
            <person name="Pinto D."/>
            <person name="Vollmers J."/>
            <person name="Rivas-Marin E."/>
            <person name="Kohn T."/>
            <person name="Peeters S.H."/>
            <person name="Heuer A."/>
            <person name="Rast P."/>
            <person name="Oberbeckmann S."/>
            <person name="Bunk B."/>
            <person name="Jeske O."/>
            <person name="Meyerdierks A."/>
            <person name="Storesund J.E."/>
            <person name="Kallscheuer N."/>
            <person name="Luecker S."/>
            <person name="Lage O.M."/>
            <person name="Pohl T."/>
            <person name="Merkel B.J."/>
            <person name="Hornburger P."/>
            <person name="Mueller R.-W."/>
            <person name="Bruemmer F."/>
            <person name="Labrenz M."/>
            <person name="Spormann A.M."/>
            <person name="Op den Camp H."/>
            <person name="Overmann J."/>
            <person name="Amann R."/>
            <person name="Jetten M.S.M."/>
            <person name="Mascher T."/>
            <person name="Medema M.H."/>
            <person name="Devos D.P."/>
            <person name="Kaster A.-K."/>
            <person name="Ovreas L."/>
            <person name="Rohde M."/>
            <person name="Galperin M.Y."/>
            <person name="Jogler C."/>
        </authorList>
    </citation>
    <scope>NUCLEOTIDE SEQUENCE [LARGE SCALE GENOMIC DNA]</scope>
    <source>
        <strain evidence="9 10">Enr17</strain>
    </source>
</reference>
<accession>A0A518ID76</accession>
<evidence type="ECO:0000256" key="4">
    <source>
        <dbReference type="ARBA" id="ARBA00022989"/>
    </source>
</evidence>